<reference evidence="2 3" key="1">
    <citation type="journal article" date="2024" name="Plant J.">
        <title>Genome sequences and population genomics reveal climatic adaptation and genomic divergence between two closely related sweetgum species.</title>
        <authorList>
            <person name="Xu W.Q."/>
            <person name="Ren C.Q."/>
            <person name="Zhang X.Y."/>
            <person name="Comes H.P."/>
            <person name="Liu X.H."/>
            <person name="Li Y.G."/>
            <person name="Kettle C.J."/>
            <person name="Jalonen R."/>
            <person name="Gaisberger H."/>
            <person name="Ma Y.Z."/>
            <person name="Qiu Y.X."/>
        </authorList>
    </citation>
    <scope>NUCLEOTIDE SEQUENCE [LARGE SCALE GENOMIC DNA]</scope>
    <source>
        <strain evidence="2">Hangzhou</strain>
    </source>
</reference>
<protein>
    <submittedName>
        <fullName evidence="2">Uncharacterized protein</fullName>
    </submittedName>
</protein>
<dbReference type="Proteomes" id="UP001415857">
    <property type="component" value="Unassembled WGS sequence"/>
</dbReference>
<dbReference type="PANTHER" id="PTHR37725:SF1">
    <property type="match status" value="1"/>
</dbReference>
<feature type="region of interest" description="Disordered" evidence="1">
    <location>
        <begin position="110"/>
        <end position="149"/>
    </location>
</feature>
<comment type="caution">
    <text evidence="2">The sequence shown here is derived from an EMBL/GenBank/DDBJ whole genome shotgun (WGS) entry which is preliminary data.</text>
</comment>
<organism evidence="2 3">
    <name type="scientific">Liquidambar formosana</name>
    <name type="common">Formosan gum</name>
    <dbReference type="NCBI Taxonomy" id="63359"/>
    <lineage>
        <taxon>Eukaryota</taxon>
        <taxon>Viridiplantae</taxon>
        <taxon>Streptophyta</taxon>
        <taxon>Embryophyta</taxon>
        <taxon>Tracheophyta</taxon>
        <taxon>Spermatophyta</taxon>
        <taxon>Magnoliopsida</taxon>
        <taxon>eudicotyledons</taxon>
        <taxon>Gunneridae</taxon>
        <taxon>Pentapetalae</taxon>
        <taxon>Saxifragales</taxon>
        <taxon>Altingiaceae</taxon>
        <taxon>Liquidambar</taxon>
    </lineage>
</organism>
<dbReference type="PANTHER" id="PTHR37725">
    <property type="match status" value="1"/>
</dbReference>
<proteinExistence type="predicted"/>
<feature type="region of interest" description="Disordered" evidence="1">
    <location>
        <begin position="1"/>
        <end position="62"/>
    </location>
</feature>
<evidence type="ECO:0000256" key="1">
    <source>
        <dbReference type="SAM" id="MobiDB-lite"/>
    </source>
</evidence>
<sequence>MSTMDGKPCPPTTHEYGYSLDERTRTTTKGNPPFGGTENDLPPWESGFHPGNFGDDHAKSARKSVDPRLLELLESYKELYVRRKELFKKIFPRLQEELVELLKENGVELPSQAKKDGRKVETMQRSLSLGSPRMPSRQGDESESAPLRLDRFKVRTLNVGGGVQQDGQGGQPG</sequence>
<dbReference type="EMBL" id="JBBPBK010000006">
    <property type="protein sequence ID" value="KAK9283261.1"/>
    <property type="molecule type" value="Genomic_DNA"/>
</dbReference>
<accession>A0AAP0RWT6</accession>
<dbReference type="AlphaFoldDB" id="A0AAP0RWT6"/>
<keyword evidence="3" id="KW-1185">Reference proteome</keyword>
<name>A0AAP0RWT6_LIQFO</name>
<evidence type="ECO:0000313" key="3">
    <source>
        <dbReference type="Proteomes" id="UP001415857"/>
    </source>
</evidence>
<gene>
    <name evidence="2" type="ORF">L1049_011497</name>
</gene>
<evidence type="ECO:0000313" key="2">
    <source>
        <dbReference type="EMBL" id="KAK9283261.1"/>
    </source>
</evidence>
<feature type="compositionally biased region" description="Basic and acidic residues" evidence="1">
    <location>
        <begin position="113"/>
        <end position="122"/>
    </location>
</feature>